<proteinExistence type="inferred from homology"/>
<keyword evidence="5" id="KW-1185">Reference proteome</keyword>
<reference evidence="4" key="2">
    <citation type="submission" date="2020-08" db="EMBL/GenBank/DDBJ databases">
        <title>Plant Genome Project.</title>
        <authorList>
            <person name="Zhang R.-G."/>
        </authorList>
    </citation>
    <scope>NUCLEOTIDE SEQUENCE</scope>
    <source>
        <strain evidence="4">Huo1</strain>
        <tissue evidence="4">Leaf</tissue>
    </source>
</reference>
<comment type="caution">
    <text evidence="4">The sequence shown here is derived from an EMBL/GenBank/DDBJ whole genome shotgun (WGS) entry which is preliminary data.</text>
</comment>
<evidence type="ECO:0000259" key="3">
    <source>
        <dbReference type="Pfam" id="PF17766"/>
    </source>
</evidence>
<feature type="domain" description="Subtilisin-like protease fibronectin type-III" evidence="3">
    <location>
        <begin position="83"/>
        <end position="134"/>
    </location>
</feature>
<organism evidence="4">
    <name type="scientific">Salvia splendens</name>
    <name type="common">Scarlet sage</name>
    <dbReference type="NCBI Taxonomy" id="180675"/>
    <lineage>
        <taxon>Eukaryota</taxon>
        <taxon>Viridiplantae</taxon>
        <taxon>Streptophyta</taxon>
        <taxon>Embryophyta</taxon>
        <taxon>Tracheophyta</taxon>
        <taxon>Spermatophyta</taxon>
        <taxon>Magnoliopsida</taxon>
        <taxon>eudicotyledons</taxon>
        <taxon>Gunneridae</taxon>
        <taxon>Pentapetalae</taxon>
        <taxon>asterids</taxon>
        <taxon>lamiids</taxon>
        <taxon>Lamiales</taxon>
        <taxon>Lamiaceae</taxon>
        <taxon>Nepetoideae</taxon>
        <taxon>Mentheae</taxon>
        <taxon>Salviinae</taxon>
        <taxon>Salvia</taxon>
        <taxon>Salvia subgen. Calosphace</taxon>
        <taxon>core Calosphace</taxon>
    </lineage>
</organism>
<evidence type="ECO:0000313" key="4">
    <source>
        <dbReference type="EMBL" id="KAG6429676.1"/>
    </source>
</evidence>
<protein>
    <recommendedName>
        <fullName evidence="3">Subtilisin-like protease fibronectin type-III domain-containing protein</fullName>
    </recommendedName>
</protein>
<evidence type="ECO:0000313" key="5">
    <source>
        <dbReference type="Proteomes" id="UP000298416"/>
    </source>
</evidence>
<dbReference type="PANTHER" id="PTHR10795">
    <property type="entry name" value="PROPROTEIN CONVERTASE SUBTILISIN/KEXIN"/>
    <property type="match status" value="1"/>
</dbReference>
<dbReference type="Gene3D" id="2.60.40.2310">
    <property type="match status" value="1"/>
</dbReference>
<sequence length="140" mass="15299">MDATKDPLALAGFSYGAEHIDPVRAADAGLIYETVAEDYVKMLGSVGYKPAKLGKIFGGKRSCLTRGRITPKDLNYPSMTACIKANVEPSILAFEAMNEKKSFKVVISGKTKEKMVSASLEWSDGIHRVRSPVVPYRDDL</sequence>
<accession>A0A8X8YGX9</accession>
<keyword evidence="2" id="KW-0732">Signal</keyword>
<reference evidence="4" key="1">
    <citation type="submission" date="2018-01" db="EMBL/GenBank/DDBJ databases">
        <authorList>
            <person name="Mao J.F."/>
        </authorList>
    </citation>
    <scope>NUCLEOTIDE SEQUENCE</scope>
    <source>
        <strain evidence="4">Huo1</strain>
        <tissue evidence="4">Leaf</tissue>
    </source>
</reference>
<name>A0A8X8YGX9_SALSN</name>
<comment type="similarity">
    <text evidence="1">Belongs to the peptidase S8 family.</text>
</comment>
<dbReference type="InterPro" id="IPR041469">
    <property type="entry name" value="Subtilisin-like_FN3"/>
</dbReference>
<dbReference type="AlphaFoldDB" id="A0A8X8YGX9"/>
<evidence type="ECO:0000256" key="2">
    <source>
        <dbReference type="ARBA" id="ARBA00022729"/>
    </source>
</evidence>
<dbReference type="EMBL" id="PNBA02000003">
    <property type="protein sequence ID" value="KAG6429676.1"/>
    <property type="molecule type" value="Genomic_DNA"/>
</dbReference>
<dbReference type="InterPro" id="IPR045051">
    <property type="entry name" value="SBT"/>
</dbReference>
<evidence type="ECO:0000256" key="1">
    <source>
        <dbReference type="ARBA" id="ARBA00011073"/>
    </source>
</evidence>
<gene>
    <name evidence="4" type="ORF">SASPL_107728</name>
</gene>
<dbReference type="Pfam" id="PF17766">
    <property type="entry name" value="fn3_6"/>
    <property type="match status" value="1"/>
</dbReference>
<dbReference type="Proteomes" id="UP000298416">
    <property type="component" value="Unassembled WGS sequence"/>
</dbReference>